<evidence type="ECO:0000313" key="4">
    <source>
        <dbReference type="Proteomes" id="UP000184267"/>
    </source>
</evidence>
<evidence type="ECO:0000256" key="1">
    <source>
        <dbReference type="SAM" id="MobiDB-lite"/>
    </source>
</evidence>
<feature type="region of interest" description="Disordered" evidence="1">
    <location>
        <begin position="106"/>
        <end position="127"/>
    </location>
</feature>
<dbReference type="PROSITE" id="PS00109">
    <property type="entry name" value="PROTEIN_KINASE_TYR"/>
    <property type="match status" value="1"/>
</dbReference>
<dbReference type="OrthoDB" id="2803809at2759"/>
<dbReference type="EMBL" id="MNAD01001710">
    <property type="protein sequence ID" value="OJT01967.1"/>
    <property type="molecule type" value="Genomic_DNA"/>
</dbReference>
<dbReference type="InterPro" id="IPR011009">
    <property type="entry name" value="Kinase-like_dom_sf"/>
</dbReference>
<organism evidence="3 4">
    <name type="scientific">Trametes pubescens</name>
    <name type="common">White-rot fungus</name>
    <dbReference type="NCBI Taxonomy" id="154538"/>
    <lineage>
        <taxon>Eukaryota</taxon>
        <taxon>Fungi</taxon>
        <taxon>Dikarya</taxon>
        <taxon>Basidiomycota</taxon>
        <taxon>Agaricomycotina</taxon>
        <taxon>Agaricomycetes</taxon>
        <taxon>Polyporales</taxon>
        <taxon>Polyporaceae</taxon>
        <taxon>Trametes</taxon>
    </lineage>
</organism>
<protein>
    <recommendedName>
        <fullName evidence="2">Fungal-type protein kinase domain-containing protein</fullName>
    </recommendedName>
</protein>
<feature type="domain" description="Fungal-type protein kinase" evidence="2">
    <location>
        <begin position="160"/>
        <end position="521"/>
    </location>
</feature>
<dbReference type="PANTHER" id="PTHR38248">
    <property type="entry name" value="FUNK1 6"/>
    <property type="match status" value="1"/>
</dbReference>
<dbReference type="Pfam" id="PF17667">
    <property type="entry name" value="Pkinase_fungal"/>
    <property type="match status" value="1"/>
</dbReference>
<sequence>TTPHKTAPIINSFSASLDPYVATVRAELRLTMLHKVVRARFDEFLDSFVPGEDPGDASFSGLFDKVPVKSTEAAMYGPLFDAINNAGILQKCTVVATEALPDASDKSGQKIDGGMYPTGSAPTASGRTDWSTIELSIECKVGDADDPFDDVIPNGHPFADKRRAVLGQILSYGVLVFERQHRTHHFSIIVFGGFVRIIRWDRAGAIFSEKFNYREEPGKLARFLWRFSRLSPVQKGHDPTATRVLPGTPDYALMERCASTRRLTDDYARKLFMTTLAKDYPWWRITVQDVGGARDFLVGKPTFVASGLVGRGTRGYVALDLSDPDHRFVFLKDCWRVLHERSETEGAILSYLNECGVKGIPSRLCDGDVGEQETVSQDIWKAKHEDEECRMKHHKHYRLVVKEVGVPLRRFENGKQLVSIFYDCVLAHESAYLKAGVIHRDISSGNLLMLPKKLPSGRLVYRGLLTDWELSKRVEQEGETPRHPDRTGTWQFMSVNALNNPHKPISIPDELESFFHSMLWFAIRWLPHNSDNVGKFMFQYFDAGCTENGKVYYCGTNKQATLDSATLRTNANIPLRFFNRPLPKRTSKGLPVHQDASGDPPSHPHKAPPPEVDMCEWSKEDLHPINAVFAGLLDWFGASYRLATLQETKQTSVPMQTPLNDDDADRLEEHLRLSAERSQTKKTELERLPPQDRAALEARAKKLESHRPMAEFLLAQILAPEVPWPQDGDKLPDQLPKNYNPDKEHKDPSEKTPAAASGVKRKALPEGSVSADSASKKTRSTPASMA</sequence>
<name>A0A1M2V346_TRAPU</name>
<dbReference type="OMA" id="HESAYLK"/>
<dbReference type="PANTHER" id="PTHR38248:SF2">
    <property type="entry name" value="FUNK1 11"/>
    <property type="match status" value="1"/>
</dbReference>
<gene>
    <name evidence="3" type="ORF">TRAPUB_7611</name>
</gene>
<keyword evidence="4" id="KW-1185">Reference proteome</keyword>
<feature type="non-terminal residue" evidence="3">
    <location>
        <position position="1"/>
    </location>
</feature>
<evidence type="ECO:0000259" key="2">
    <source>
        <dbReference type="Pfam" id="PF17667"/>
    </source>
</evidence>
<feature type="region of interest" description="Disordered" evidence="1">
    <location>
        <begin position="674"/>
        <end position="693"/>
    </location>
</feature>
<evidence type="ECO:0000313" key="3">
    <source>
        <dbReference type="EMBL" id="OJT01967.1"/>
    </source>
</evidence>
<dbReference type="Proteomes" id="UP000184267">
    <property type="component" value="Unassembled WGS sequence"/>
</dbReference>
<dbReference type="AlphaFoldDB" id="A0A1M2V346"/>
<dbReference type="Gene3D" id="1.10.510.10">
    <property type="entry name" value="Transferase(Phosphotransferase) domain 1"/>
    <property type="match status" value="1"/>
</dbReference>
<reference evidence="3 4" key="1">
    <citation type="submission" date="2016-10" db="EMBL/GenBank/DDBJ databases">
        <title>Genome sequence of the basidiomycete white-rot fungus Trametes pubescens.</title>
        <authorList>
            <person name="Makela M.R."/>
            <person name="Granchi Z."/>
            <person name="Peng M."/>
            <person name="De Vries R.P."/>
            <person name="Grigoriev I."/>
            <person name="Riley R."/>
            <person name="Hilden K."/>
        </authorList>
    </citation>
    <scope>NUCLEOTIDE SEQUENCE [LARGE SCALE GENOMIC DNA]</scope>
    <source>
        <strain evidence="3 4">FBCC735</strain>
    </source>
</reference>
<dbReference type="InterPro" id="IPR008266">
    <property type="entry name" value="Tyr_kinase_AS"/>
</dbReference>
<feature type="compositionally biased region" description="Basic and acidic residues" evidence="1">
    <location>
        <begin position="740"/>
        <end position="750"/>
    </location>
</feature>
<accession>A0A1M2V346</accession>
<dbReference type="InterPro" id="IPR040976">
    <property type="entry name" value="Pkinase_fungal"/>
</dbReference>
<feature type="region of interest" description="Disordered" evidence="1">
    <location>
        <begin position="581"/>
        <end position="610"/>
    </location>
</feature>
<feature type="region of interest" description="Disordered" evidence="1">
    <location>
        <begin position="724"/>
        <end position="786"/>
    </location>
</feature>
<dbReference type="GO" id="GO:0004672">
    <property type="term" value="F:protein kinase activity"/>
    <property type="evidence" value="ECO:0007669"/>
    <property type="project" value="InterPro"/>
</dbReference>
<dbReference type="SUPFAM" id="SSF56112">
    <property type="entry name" value="Protein kinase-like (PK-like)"/>
    <property type="match status" value="1"/>
</dbReference>
<proteinExistence type="predicted"/>
<comment type="caution">
    <text evidence="3">The sequence shown here is derived from an EMBL/GenBank/DDBJ whole genome shotgun (WGS) entry which is preliminary data.</text>
</comment>